<dbReference type="GO" id="GO:0003735">
    <property type="term" value="F:structural constituent of ribosome"/>
    <property type="evidence" value="ECO:0007669"/>
    <property type="project" value="InterPro"/>
</dbReference>
<dbReference type="Gene3D" id="1.20.5.1150">
    <property type="entry name" value="Ribosomal protein S8"/>
    <property type="match status" value="1"/>
</dbReference>
<protein>
    <submittedName>
        <fullName evidence="4">Putative ribosomal protein</fullName>
    </submittedName>
</protein>
<organism evidence="4">
    <name type="scientific">Amblyomma cajennense</name>
    <name type="common">Cayenne tick</name>
    <name type="synonym">Acarus cajennensis</name>
    <dbReference type="NCBI Taxonomy" id="34607"/>
    <lineage>
        <taxon>Eukaryota</taxon>
        <taxon>Metazoa</taxon>
        <taxon>Ecdysozoa</taxon>
        <taxon>Arthropoda</taxon>
        <taxon>Chelicerata</taxon>
        <taxon>Arachnida</taxon>
        <taxon>Acari</taxon>
        <taxon>Parasitiformes</taxon>
        <taxon>Ixodida</taxon>
        <taxon>Ixodoidea</taxon>
        <taxon>Ixodidae</taxon>
        <taxon>Amblyomminae</taxon>
        <taxon>Amblyomma</taxon>
    </lineage>
</organism>
<dbReference type="AlphaFoldDB" id="A0A023FET4"/>
<comment type="similarity">
    <text evidence="1">Belongs to the bacterial ribosomal protein bS21 family.</text>
</comment>
<reference evidence="4" key="1">
    <citation type="submission" date="2014-03" db="EMBL/GenBank/DDBJ databases">
        <title>The sialotranscriptome of Amblyomma triste, Amblyomma parvum and Amblyomma cajennense ticks, uncovered by 454-based RNA-seq.</title>
        <authorList>
            <person name="Garcia G.R."/>
            <person name="Gardinassi L.G."/>
            <person name="Ribeiro J.M."/>
            <person name="Anatriello E."/>
            <person name="Ferreira B.R."/>
            <person name="Moreira H.N."/>
            <person name="Mafra C."/>
            <person name="Olegario M.M."/>
            <person name="Szabo P.J."/>
            <person name="Miranda-Santos I.K."/>
            <person name="Maruyama S.R."/>
        </authorList>
    </citation>
    <scope>NUCLEOTIDE SEQUENCE</scope>
    <source>
        <strain evidence="4">Uberlandia</strain>
        <tissue evidence="4">Salivary glands</tissue>
    </source>
</reference>
<dbReference type="GO" id="GO:0006412">
    <property type="term" value="P:translation"/>
    <property type="evidence" value="ECO:0007669"/>
    <property type="project" value="InterPro"/>
</dbReference>
<evidence type="ECO:0000256" key="2">
    <source>
        <dbReference type="ARBA" id="ARBA00022980"/>
    </source>
</evidence>
<name>A0A023FET4_AMBCJ</name>
<sequence length="87" mass="10661">MRHRLFIARTVLVQDNQVEAALRVLNRILGMEGIFDRYRLTRYYEKPTKTRRRINYEICKAIYDEDMARRIQFTLRKNRVDPWLGND</sequence>
<dbReference type="GO" id="GO:0005840">
    <property type="term" value="C:ribosome"/>
    <property type="evidence" value="ECO:0007669"/>
    <property type="project" value="UniProtKB-KW"/>
</dbReference>
<proteinExistence type="evidence at transcript level"/>
<dbReference type="InterPro" id="IPR001911">
    <property type="entry name" value="Ribosomal_bS21"/>
</dbReference>
<keyword evidence="2 4" id="KW-0689">Ribosomal protein</keyword>
<dbReference type="PANTHER" id="PTHR21109:SF0">
    <property type="entry name" value="SMALL RIBOSOMAL SUBUNIT PROTEIN BS21M"/>
    <property type="match status" value="1"/>
</dbReference>
<dbReference type="NCBIfam" id="TIGR00030">
    <property type="entry name" value="S21p"/>
    <property type="match status" value="1"/>
</dbReference>
<accession>A0A023FET4</accession>
<dbReference type="InterPro" id="IPR038380">
    <property type="entry name" value="Ribosomal_bS21_sf"/>
</dbReference>
<evidence type="ECO:0000256" key="1">
    <source>
        <dbReference type="ARBA" id="ARBA00006640"/>
    </source>
</evidence>
<dbReference type="PANTHER" id="PTHR21109">
    <property type="entry name" value="MITOCHONDRIAL 28S RIBOSOMAL PROTEIN S21"/>
    <property type="match status" value="1"/>
</dbReference>
<evidence type="ECO:0000256" key="3">
    <source>
        <dbReference type="ARBA" id="ARBA00023274"/>
    </source>
</evidence>
<keyword evidence="3" id="KW-0687">Ribonucleoprotein</keyword>
<dbReference type="Pfam" id="PF01165">
    <property type="entry name" value="Ribosomal_S21"/>
    <property type="match status" value="1"/>
</dbReference>
<dbReference type="EMBL" id="GBBK01004465">
    <property type="protein sequence ID" value="JAC20017.1"/>
    <property type="molecule type" value="mRNA"/>
</dbReference>
<evidence type="ECO:0000313" key="4">
    <source>
        <dbReference type="EMBL" id="JAC20017.1"/>
    </source>
</evidence>
<dbReference type="GO" id="GO:1990904">
    <property type="term" value="C:ribonucleoprotein complex"/>
    <property type="evidence" value="ECO:0007669"/>
    <property type="project" value="UniProtKB-KW"/>
</dbReference>